<sequence>MNKFTCLVLCIVVASLSSFHVRADTPTFRDIVKPFSEACFLEYPAVTNDEVNEAAETGNPNIVNPCFSACIFKKIGFINTKGEYDTNSALTNLRKLVPNDQQYTGLAEVARRCTSVKDTVADGEAGCERGALLSACFLQQKDNVKYLNMNKNNIILLEL</sequence>
<reference evidence="1" key="1">
    <citation type="submission" date="2023-03" db="EMBL/GenBank/DDBJ databases">
        <title>Chromosome-level genomes of two armyworms, Mythimna separata and Mythimna loreyi, provide insights into the biosynthesis and reception of sex pheromones.</title>
        <authorList>
            <person name="Zhao H."/>
        </authorList>
    </citation>
    <scope>NUCLEOTIDE SEQUENCE</scope>
    <source>
        <strain evidence="1">BeijingLab</strain>
    </source>
</reference>
<gene>
    <name evidence="1" type="ORF">PYW08_011731</name>
</gene>
<proteinExistence type="predicted"/>
<protein>
    <submittedName>
        <fullName evidence="1">Uncharacterized protein</fullName>
    </submittedName>
</protein>
<accession>A0ACC2QP92</accession>
<evidence type="ECO:0000313" key="2">
    <source>
        <dbReference type="Proteomes" id="UP001231649"/>
    </source>
</evidence>
<dbReference type="EMBL" id="CM056779">
    <property type="protein sequence ID" value="KAJ8719556.1"/>
    <property type="molecule type" value="Genomic_DNA"/>
</dbReference>
<name>A0ACC2QP92_9NEOP</name>
<organism evidence="1 2">
    <name type="scientific">Mythimna loreyi</name>
    <dbReference type="NCBI Taxonomy" id="667449"/>
    <lineage>
        <taxon>Eukaryota</taxon>
        <taxon>Metazoa</taxon>
        <taxon>Ecdysozoa</taxon>
        <taxon>Arthropoda</taxon>
        <taxon>Hexapoda</taxon>
        <taxon>Insecta</taxon>
        <taxon>Pterygota</taxon>
        <taxon>Neoptera</taxon>
        <taxon>Endopterygota</taxon>
        <taxon>Lepidoptera</taxon>
        <taxon>Glossata</taxon>
        <taxon>Ditrysia</taxon>
        <taxon>Noctuoidea</taxon>
        <taxon>Noctuidae</taxon>
        <taxon>Noctuinae</taxon>
        <taxon>Hadenini</taxon>
        <taxon>Mythimna</taxon>
    </lineage>
</organism>
<comment type="caution">
    <text evidence="1">The sequence shown here is derived from an EMBL/GenBank/DDBJ whole genome shotgun (WGS) entry which is preliminary data.</text>
</comment>
<keyword evidence="2" id="KW-1185">Reference proteome</keyword>
<dbReference type="Proteomes" id="UP001231649">
    <property type="component" value="Chromosome 3"/>
</dbReference>
<evidence type="ECO:0000313" key="1">
    <source>
        <dbReference type="EMBL" id="KAJ8719556.1"/>
    </source>
</evidence>